<gene>
    <name evidence="4" type="ORF">GM661_00165</name>
</gene>
<keyword evidence="5" id="KW-1185">Reference proteome</keyword>
<dbReference type="Gene3D" id="3.30.70.360">
    <property type="match status" value="1"/>
</dbReference>
<feature type="binding site" evidence="2">
    <location>
        <position position="168"/>
    </location>
    <ligand>
        <name>Mn(2+)</name>
        <dbReference type="ChEBI" id="CHEBI:29035"/>
        <label>2</label>
    </ligand>
</feature>
<dbReference type="InterPro" id="IPR002933">
    <property type="entry name" value="Peptidase_M20"/>
</dbReference>
<dbReference type="EMBL" id="CP046640">
    <property type="protein sequence ID" value="QTL96494.1"/>
    <property type="molecule type" value="Genomic_DNA"/>
</dbReference>
<dbReference type="PIRSF" id="PIRSF005962">
    <property type="entry name" value="Pept_M20D_amidohydro"/>
    <property type="match status" value="1"/>
</dbReference>
<dbReference type="Pfam" id="PF01546">
    <property type="entry name" value="Peptidase_M20"/>
    <property type="match status" value="1"/>
</dbReference>
<keyword evidence="1" id="KW-0378">Hydrolase</keyword>
<dbReference type="Pfam" id="PF07687">
    <property type="entry name" value="M20_dimer"/>
    <property type="match status" value="1"/>
</dbReference>
<evidence type="ECO:0000313" key="5">
    <source>
        <dbReference type="Proteomes" id="UP000665020"/>
    </source>
</evidence>
<keyword evidence="2" id="KW-0479">Metal-binding</keyword>
<dbReference type="InterPro" id="IPR011650">
    <property type="entry name" value="Peptidase_M20_dimer"/>
</dbReference>
<feature type="domain" description="Peptidase M20 dimerisation" evidence="3">
    <location>
        <begin position="192"/>
        <end position="283"/>
    </location>
</feature>
<feature type="binding site" evidence="2">
    <location>
        <position position="106"/>
    </location>
    <ligand>
        <name>Mn(2+)</name>
        <dbReference type="ChEBI" id="CHEBI:29035"/>
        <label>2</label>
    </ligand>
</feature>
<sequence length="402" mass="43770">MGVTNKQLKNTVNKIKDKLISIRRDIHMYPELGFEEKRTASIIEKELSSLGIEVKTGVAGTGLVGLIKGRQEKPVVGLRADMDALSITEKNKSSYVSRYKGKMHACGHDGHIAILLGVAEVLSAFKEDIPGQVKLIFQPAEEGPGGALPMIEEGVLDNPKVDIILGLHLWQDIPVGKIGIRDGAEFASVDEFDLIIKGKAAHGASPHQGVDAILTASQVINSLQSIVSRNVAPTEAAVITVGKINGGYRRNIIADEVNLEGTVRCFSAELRDMIEKRMEEIISGICQGTGCTYILDYRREYPPLINTPEINRQIKSVVGDLIGQDSVITLQKPTLGGEDFAFFLEKVPGSFFLLGSGNIEKGITAPQHSSYHNIDEDAIPLGVEILTNLVFQLSNKFLEKKH</sequence>
<dbReference type="NCBIfam" id="TIGR01891">
    <property type="entry name" value="amidohydrolases"/>
    <property type="match status" value="1"/>
</dbReference>
<dbReference type="GO" id="GO:0050118">
    <property type="term" value="F:N-acetyldiaminopimelate deacetylase activity"/>
    <property type="evidence" value="ECO:0007669"/>
    <property type="project" value="UniProtKB-ARBA"/>
</dbReference>
<reference evidence="4" key="1">
    <citation type="submission" date="2019-12" db="EMBL/GenBank/DDBJ databases">
        <authorList>
            <person name="zhang j."/>
            <person name="sun C.M."/>
        </authorList>
    </citation>
    <scope>NUCLEOTIDE SEQUENCE</scope>
    <source>
        <strain evidence="4">NS-1</strain>
    </source>
</reference>
<dbReference type="InterPro" id="IPR017439">
    <property type="entry name" value="Amidohydrolase"/>
</dbReference>
<evidence type="ECO:0000256" key="2">
    <source>
        <dbReference type="PIRSR" id="PIRSR005962-1"/>
    </source>
</evidence>
<evidence type="ECO:0000313" key="4">
    <source>
        <dbReference type="EMBL" id="QTL96494.1"/>
    </source>
</evidence>
<dbReference type="GO" id="GO:0019877">
    <property type="term" value="P:diaminopimelate biosynthetic process"/>
    <property type="evidence" value="ECO:0007669"/>
    <property type="project" value="UniProtKB-ARBA"/>
</dbReference>
<feature type="binding site" evidence="2">
    <location>
        <position position="142"/>
    </location>
    <ligand>
        <name>Mn(2+)</name>
        <dbReference type="ChEBI" id="CHEBI:29035"/>
        <label>2</label>
    </ligand>
</feature>
<dbReference type="InterPro" id="IPR036264">
    <property type="entry name" value="Bact_exopeptidase_dim_dom"/>
</dbReference>
<feature type="binding site" evidence="2">
    <location>
        <position position="368"/>
    </location>
    <ligand>
        <name>Mn(2+)</name>
        <dbReference type="ChEBI" id="CHEBI:29035"/>
        <label>2</label>
    </ligand>
</feature>
<dbReference type="SUPFAM" id="SSF53187">
    <property type="entry name" value="Zn-dependent exopeptidases"/>
    <property type="match status" value="1"/>
</dbReference>
<dbReference type="RefSeq" id="WP_230868211.1">
    <property type="nucleotide sequence ID" value="NZ_CP046640.1"/>
</dbReference>
<dbReference type="GO" id="GO:0046872">
    <property type="term" value="F:metal ion binding"/>
    <property type="evidence" value="ECO:0007669"/>
    <property type="project" value="UniProtKB-KW"/>
</dbReference>
<keyword evidence="2" id="KW-0464">Manganese</keyword>
<accession>A0A8A7KE86</accession>
<proteinExistence type="predicted"/>
<evidence type="ECO:0000259" key="3">
    <source>
        <dbReference type="Pfam" id="PF07687"/>
    </source>
</evidence>
<protein>
    <submittedName>
        <fullName evidence="4">Amidohydrolase</fullName>
    </submittedName>
</protein>
<dbReference type="PANTHER" id="PTHR11014:SF63">
    <property type="entry name" value="METALLOPEPTIDASE, PUTATIVE (AFU_ORTHOLOGUE AFUA_6G09600)-RELATED"/>
    <property type="match status" value="1"/>
</dbReference>
<dbReference type="SUPFAM" id="SSF55031">
    <property type="entry name" value="Bacterial exopeptidase dimerisation domain"/>
    <property type="match status" value="1"/>
</dbReference>
<dbReference type="AlphaFoldDB" id="A0A8A7KE86"/>
<dbReference type="Gene3D" id="3.40.630.10">
    <property type="entry name" value="Zn peptidases"/>
    <property type="match status" value="1"/>
</dbReference>
<organism evidence="4 5">
    <name type="scientific">Iocasia fonsfrigidae</name>
    <dbReference type="NCBI Taxonomy" id="2682810"/>
    <lineage>
        <taxon>Bacteria</taxon>
        <taxon>Bacillati</taxon>
        <taxon>Bacillota</taxon>
        <taxon>Clostridia</taxon>
        <taxon>Halanaerobiales</taxon>
        <taxon>Halanaerobiaceae</taxon>
        <taxon>Iocasia</taxon>
    </lineage>
</organism>
<dbReference type="PANTHER" id="PTHR11014">
    <property type="entry name" value="PEPTIDASE M20 FAMILY MEMBER"/>
    <property type="match status" value="1"/>
</dbReference>
<dbReference type="FunFam" id="3.30.70.360:FF:000001">
    <property type="entry name" value="N-acetyldiaminopimelate deacetylase"/>
    <property type="match status" value="1"/>
</dbReference>
<dbReference type="Proteomes" id="UP000665020">
    <property type="component" value="Chromosome"/>
</dbReference>
<evidence type="ECO:0000256" key="1">
    <source>
        <dbReference type="ARBA" id="ARBA00022801"/>
    </source>
</evidence>
<name>A0A8A7KE86_9FIRM</name>
<dbReference type="KEGG" id="ifn:GM661_00165"/>
<comment type="cofactor">
    <cofactor evidence="2">
        <name>Mn(2+)</name>
        <dbReference type="ChEBI" id="CHEBI:29035"/>
    </cofactor>
    <text evidence="2">The Mn(2+) ion enhances activity.</text>
</comment>
<feature type="binding site" evidence="2">
    <location>
        <position position="108"/>
    </location>
    <ligand>
        <name>Mn(2+)</name>
        <dbReference type="ChEBI" id="CHEBI:29035"/>
        <label>2</label>
    </ligand>
</feature>